<feature type="transmembrane region" description="Helical" evidence="2">
    <location>
        <begin position="256"/>
        <end position="280"/>
    </location>
</feature>
<sequence>MTSTVPVFTGTLSTPIATAPPAFSIGENNRLQASQLRIVTIVMTAFNIACAASMVFRILWDARRVYMKRRRKSKNGMGNGDMGEEAGEFGNGNSGGKIGGMVAVKGVWDDVEKGRGNTKKDGERGGMGGGGGLVPAIEVFPLVLGGAILIQGILLAFVESIGLDGRPITKNCGYLSEVAWVAQWITPFMVFSFTLEACVRAISQPRFKRRSGAAVAGCIALALFLLFLTWVPTRTMPARPENNICSGQLMSYTDQFAAGGLGIMAALLPLSVSMGAVVFIHLHKDCGVDRVEKISTSRTVYFLIINVPQWIMMLPNYAVTAKSGPKHGLVYLATFIINLSGVAAAVLHLYLRAETPSWAQSPHSSTSSSRARSNTSSRRPPPPHEKPPPPYQKPKSALRSHTHHQQQQQQPSPPLPPSQQNRANRLSSYTARSSQRLGDEITTLLSNISPLSPSSPSSQNPQTQTSTSTPPITPNSPSYTLFPPIPTRYRHLPDQPPSSTISTISTSTSTPHTSTSTNTSPPQRPSRTATPIVNMSRSQSTSAGPKMPEKALLAQQRPKRRFLVPAAAIEVAVPPGSRRGGNAGDFGDAESFREILVWKGEGRVSAQETVVGRLVPGSIIT</sequence>
<feature type="compositionally biased region" description="Polar residues" evidence="1">
    <location>
        <begin position="529"/>
        <end position="543"/>
    </location>
</feature>
<keyword evidence="2" id="KW-1133">Transmembrane helix</keyword>
<evidence type="ECO:0000313" key="3">
    <source>
        <dbReference type="EMBL" id="RPB00145.1"/>
    </source>
</evidence>
<feature type="transmembrane region" description="Helical" evidence="2">
    <location>
        <begin position="300"/>
        <end position="318"/>
    </location>
</feature>
<gene>
    <name evidence="3" type="ORF">L873DRAFT_1789108</name>
</gene>
<feature type="transmembrane region" description="Helical" evidence="2">
    <location>
        <begin position="330"/>
        <end position="351"/>
    </location>
</feature>
<evidence type="ECO:0000256" key="2">
    <source>
        <dbReference type="SAM" id="Phobius"/>
    </source>
</evidence>
<dbReference type="OrthoDB" id="5368516at2759"/>
<accession>A0A3N4K2M7</accession>
<organism evidence="3 4">
    <name type="scientific">Choiromyces venosus 120613-1</name>
    <dbReference type="NCBI Taxonomy" id="1336337"/>
    <lineage>
        <taxon>Eukaryota</taxon>
        <taxon>Fungi</taxon>
        <taxon>Dikarya</taxon>
        <taxon>Ascomycota</taxon>
        <taxon>Pezizomycotina</taxon>
        <taxon>Pezizomycetes</taxon>
        <taxon>Pezizales</taxon>
        <taxon>Tuberaceae</taxon>
        <taxon>Choiromyces</taxon>
    </lineage>
</organism>
<feature type="compositionally biased region" description="Polar residues" evidence="1">
    <location>
        <begin position="421"/>
        <end position="436"/>
    </location>
</feature>
<feature type="transmembrane region" description="Helical" evidence="2">
    <location>
        <begin position="178"/>
        <end position="199"/>
    </location>
</feature>
<name>A0A3N4K2M7_9PEZI</name>
<feature type="compositionally biased region" description="Low complexity" evidence="1">
    <location>
        <begin position="358"/>
        <end position="378"/>
    </location>
</feature>
<feature type="transmembrane region" description="Helical" evidence="2">
    <location>
        <begin position="38"/>
        <end position="60"/>
    </location>
</feature>
<dbReference type="Proteomes" id="UP000276215">
    <property type="component" value="Unassembled WGS sequence"/>
</dbReference>
<keyword evidence="2" id="KW-0472">Membrane</keyword>
<feature type="compositionally biased region" description="Low complexity" evidence="1">
    <location>
        <begin position="497"/>
        <end position="528"/>
    </location>
</feature>
<feature type="transmembrane region" description="Helical" evidence="2">
    <location>
        <begin position="211"/>
        <end position="231"/>
    </location>
</feature>
<feature type="transmembrane region" description="Helical" evidence="2">
    <location>
        <begin position="133"/>
        <end position="158"/>
    </location>
</feature>
<feature type="region of interest" description="Disordered" evidence="1">
    <location>
        <begin position="358"/>
        <end position="548"/>
    </location>
</feature>
<evidence type="ECO:0000256" key="1">
    <source>
        <dbReference type="SAM" id="MobiDB-lite"/>
    </source>
</evidence>
<protein>
    <submittedName>
        <fullName evidence="3">Uncharacterized protein</fullName>
    </submittedName>
</protein>
<keyword evidence="2" id="KW-0812">Transmembrane</keyword>
<reference evidence="3 4" key="1">
    <citation type="journal article" date="2018" name="Nat. Ecol. Evol.">
        <title>Pezizomycetes genomes reveal the molecular basis of ectomycorrhizal truffle lifestyle.</title>
        <authorList>
            <person name="Murat C."/>
            <person name="Payen T."/>
            <person name="Noel B."/>
            <person name="Kuo A."/>
            <person name="Morin E."/>
            <person name="Chen J."/>
            <person name="Kohler A."/>
            <person name="Krizsan K."/>
            <person name="Balestrini R."/>
            <person name="Da Silva C."/>
            <person name="Montanini B."/>
            <person name="Hainaut M."/>
            <person name="Levati E."/>
            <person name="Barry K.W."/>
            <person name="Belfiori B."/>
            <person name="Cichocki N."/>
            <person name="Clum A."/>
            <person name="Dockter R.B."/>
            <person name="Fauchery L."/>
            <person name="Guy J."/>
            <person name="Iotti M."/>
            <person name="Le Tacon F."/>
            <person name="Lindquist E.A."/>
            <person name="Lipzen A."/>
            <person name="Malagnac F."/>
            <person name="Mello A."/>
            <person name="Molinier V."/>
            <person name="Miyauchi S."/>
            <person name="Poulain J."/>
            <person name="Riccioni C."/>
            <person name="Rubini A."/>
            <person name="Sitrit Y."/>
            <person name="Splivallo R."/>
            <person name="Traeger S."/>
            <person name="Wang M."/>
            <person name="Zifcakova L."/>
            <person name="Wipf D."/>
            <person name="Zambonelli A."/>
            <person name="Paolocci F."/>
            <person name="Nowrousian M."/>
            <person name="Ottonello S."/>
            <person name="Baldrian P."/>
            <person name="Spatafora J.W."/>
            <person name="Henrissat B."/>
            <person name="Nagy L.G."/>
            <person name="Aury J.M."/>
            <person name="Wincker P."/>
            <person name="Grigoriev I.V."/>
            <person name="Bonfante P."/>
            <person name="Martin F.M."/>
        </authorList>
    </citation>
    <scope>NUCLEOTIDE SEQUENCE [LARGE SCALE GENOMIC DNA]</scope>
    <source>
        <strain evidence="3 4">120613-1</strain>
    </source>
</reference>
<proteinExistence type="predicted"/>
<evidence type="ECO:0000313" key="4">
    <source>
        <dbReference type="Proteomes" id="UP000276215"/>
    </source>
</evidence>
<dbReference type="AlphaFoldDB" id="A0A3N4K2M7"/>
<dbReference type="EMBL" id="ML120382">
    <property type="protein sequence ID" value="RPB00145.1"/>
    <property type="molecule type" value="Genomic_DNA"/>
</dbReference>
<feature type="compositionally biased region" description="Low complexity" evidence="1">
    <location>
        <begin position="441"/>
        <end position="478"/>
    </location>
</feature>
<keyword evidence="4" id="KW-1185">Reference proteome</keyword>
<dbReference type="STRING" id="1336337.A0A3N4K2M7"/>